<comment type="subcellular location">
    <subcellularLocation>
        <location evidence="1">Membrane</location>
        <topology evidence="1">Multi-pass membrane protein</topology>
    </subcellularLocation>
</comment>
<dbReference type="AlphaFoldDB" id="A0A8E4H459"/>
<proteinExistence type="predicted"/>
<dbReference type="Pfam" id="PF02674">
    <property type="entry name" value="Colicin_V"/>
    <property type="match status" value="1"/>
</dbReference>
<keyword evidence="4 5" id="KW-0472">Membrane</keyword>
<sequence>MVFWIDWVIISIISFSAVISLIRGFVQETLSLLTWSTAFFVASYFHTYLAVYFTHFEDALVRNGIAIAILFLVTLIAGAIVNYIMTSFVDKTGLRSTDCILGIFFGLLRGVLMVAAMLFFLDTFTSASQSAGWKNSHIIPHFSYMISWFLDYLQSKSSFIPYLPSIDFPPGIKIMRI</sequence>
<feature type="transmembrane region" description="Helical" evidence="5">
    <location>
        <begin position="32"/>
        <end position="53"/>
    </location>
</feature>
<evidence type="ECO:0000313" key="6">
    <source>
        <dbReference type="EMBL" id="CAD6512454.1"/>
    </source>
</evidence>
<feature type="transmembrane region" description="Helical" evidence="5">
    <location>
        <begin position="100"/>
        <end position="121"/>
    </location>
</feature>
<dbReference type="GO" id="GO:0009403">
    <property type="term" value="P:toxin biosynthetic process"/>
    <property type="evidence" value="ECO:0007669"/>
    <property type="project" value="InterPro"/>
</dbReference>
<dbReference type="PANTHER" id="PTHR36926">
    <property type="entry name" value="COLICIN V PRODUCTION PROTEIN"/>
    <property type="match status" value="1"/>
</dbReference>
<dbReference type="InterPro" id="IPR052719">
    <property type="entry name" value="CvpA-like"/>
</dbReference>
<accession>A0A8E4H459</accession>
<gene>
    <name evidence="6" type="primary">cvpA</name>
    <name evidence="6" type="ORF">PROFFT_A_06150</name>
</gene>
<dbReference type="KEGG" id="ptf:PROFFT_A_06150"/>
<keyword evidence="2 5" id="KW-0812">Transmembrane</keyword>
<feature type="transmembrane region" description="Helical" evidence="5">
    <location>
        <begin position="7"/>
        <end position="26"/>
    </location>
</feature>
<evidence type="ECO:0000256" key="3">
    <source>
        <dbReference type="ARBA" id="ARBA00022989"/>
    </source>
</evidence>
<dbReference type="InterPro" id="IPR003825">
    <property type="entry name" value="Colicin-V_CvpA"/>
</dbReference>
<evidence type="ECO:0000313" key="7">
    <source>
        <dbReference type="Proteomes" id="UP000683585"/>
    </source>
</evidence>
<name>A0A8E4H459_9ENTR</name>
<evidence type="ECO:0000256" key="5">
    <source>
        <dbReference type="SAM" id="Phobius"/>
    </source>
</evidence>
<dbReference type="EMBL" id="LR890047">
    <property type="protein sequence ID" value="CAD6512454.1"/>
    <property type="molecule type" value="Genomic_DNA"/>
</dbReference>
<evidence type="ECO:0000256" key="1">
    <source>
        <dbReference type="ARBA" id="ARBA00004141"/>
    </source>
</evidence>
<organism evidence="6 7">
    <name type="scientific">Candidatus Profftia tarda</name>
    <dbReference type="NCBI Taxonomy" id="1177216"/>
    <lineage>
        <taxon>Bacteria</taxon>
        <taxon>Pseudomonadati</taxon>
        <taxon>Pseudomonadota</taxon>
        <taxon>Gammaproteobacteria</taxon>
        <taxon>Enterobacterales</taxon>
        <taxon>Enterobacteriaceae</taxon>
        <taxon>Candidatus Profftia</taxon>
    </lineage>
</organism>
<keyword evidence="3 5" id="KW-1133">Transmembrane helix</keyword>
<dbReference type="Proteomes" id="UP000683585">
    <property type="component" value="Chromosome"/>
</dbReference>
<evidence type="ECO:0000256" key="4">
    <source>
        <dbReference type="ARBA" id="ARBA00023136"/>
    </source>
</evidence>
<dbReference type="PANTHER" id="PTHR36926:SF1">
    <property type="entry name" value="COLICIN V PRODUCTION PROTEIN"/>
    <property type="match status" value="1"/>
</dbReference>
<keyword evidence="7" id="KW-1185">Reference proteome</keyword>
<reference evidence="6" key="1">
    <citation type="submission" date="2020-10" db="EMBL/GenBank/DDBJ databases">
        <authorList>
            <person name="Szabo G."/>
        </authorList>
    </citation>
    <scope>NUCLEOTIDE SEQUENCE</scope>
    <source>
        <strain evidence="6">PROFFT</strain>
    </source>
</reference>
<dbReference type="GO" id="GO:0016020">
    <property type="term" value="C:membrane"/>
    <property type="evidence" value="ECO:0007669"/>
    <property type="project" value="UniProtKB-SubCell"/>
</dbReference>
<evidence type="ECO:0000256" key="2">
    <source>
        <dbReference type="ARBA" id="ARBA00022692"/>
    </source>
</evidence>
<protein>
    <submittedName>
        <fullName evidence="6">Colicin V production protein</fullName>
    </submittedName>
</protein>
<feature type="transmembrane region" description="Helical" evidence="5">
    <location>
        <begin position="65"/>
        <end position="85"/>
    </location>
</feature>